<gene>
    <name evidence="1" type="ORF">M4L89_01050</name>
</gene>
<protein>
    <submittedName>
        <fullName evidence="1">Uncharacterized protein</fullName>
    </submittedName>
</protein>
<reference evidence="1" key="1">
    <citation type="submission" date="2022-05" db="EMBL/GenBank/DDBJ databases">
        <title>Comparative genomics of Staphylococcus equorum isolates.</title>
        <authorList>
            <person name="Luelf R.H."/>
        </authorList>
    </citation>
    <scope>NUCLEOTIDE SEQUENCE</scope>
    <source>
        <strain evidence="1">TMW 2.2497</strain>
    </source>
</reference>
<evidence type="ECO:0000313" key="2">
    <source>
        <dbReference type="Proteomes" id="UP001152422"/>
    </source>
</evidence>
<dbReference type="Proteomes" id="UP001152422">
    <property type="component" value="Unassembled WGS sequence"/>
</dbReference>
<keyword evidence="2" id="KW-1185">Reference proteome</keyword>
<dbReference type="EMBL" id="JAMBQA010000001">
    <property type="protein sequence ID" value="MDG0844829.1"/>
    <property type="molecule type" value="Genomic_DNA"/>
</dbReference>
<evidence type="ECO:0000313" key="1">
    <source>
        <dbReference type="EMBL" id="MDG0844829.1"/>
    </source>
</evidence>
<accession>A0A9X4QXP9</accession>
<sequence length="138" mass="16345">MIDLIDELEEEMILELMNNGINGIEFVLNQWDIENLTESIFTFNKIYKQHFIDINDYSVLEIEMMALTIDSIYASDFMFSYRHPNLSKIKLKHALNIIVKMYDEIYLPGAKKEFIEQLEKNKNLSRLEEELIIEQGGF</sequence>
<organism evidence="1 2">
    <name type="scientific">Staphylococcus equorum</name>
    <dbReference type="NCBI Taxonomy" id="246432"/>
    <lineage>
        <taxon>Bacteria</taxon>
        <taxon>Bacillati</taxon>
        <taxon>Bacillota</taxon>
        <taxon>Bacilli</taxon>
        <taxon>Bacillales</taxon>
        <taxon>Staphylococcaceae</taxon>
        <taxon>Staphylococcus</taxon>
    </lineage>
</organism>
<comment type="caution">
    <text evidence="1">The sequence shown here is derived from an EMBL/GenBank/DDBJ whole genome shotgun (WGS) entry which is preliminary data.</text>
</comment>
<proteinExistence type="predicted"/>
<name>A0A9X4QXP9_9STAP</name>
<dbReference type="AlphaFoldDB" id="A0A9X4QXP9"/>
<dbReference type="RefSeq" id="WP_277582739.1">
    <property type="nucleotide sequence ID" value="NZ_JAMBPY010000001.1"/>
</dbReference>